<dbReference type="Pfam" id="PF02325">
    <property type="entry name" value="CCB3_YggT"/>
    <property type="match status" value="1"/>
</dbReference>
<dbReference type="EMBL" id="MUYU01000022">
    <property type="protein sequence ID" value="OOS23013.1"/>
    <property type="molecule type" value="Genomic_DNA"/>
</dbReference>
<feature type="transmembrane region" description="Helical" evidence="1">
    <location>
        <begin position="6"/>
        <end position="26"/>
    </location>
</feature>
<keyword evidence="1" id="KW-1133">Transmembrane helix</keyword>
<evidence type="ECO:0000313" key="2">
    <source>
        <dbReference type="EMBL" id="OOS23013.1"/>
    </source>
</evidence>
<dbReference type="AlphaFoldDB" id="A0A1T0CL38"/>
<accession>A0A1T0CL38</accession>
<dbReference type="Proteomes" id="UP000189800">
    <property type="component" value="Unassembled WGS sequence"/>
</dbReference>
<dbReference type="InterPro" id="IPR003425">
    <property type="entry name" value="CCB3/YggT"/>
</dbReference>
<organism evidence="2 3">
    <name type="scientific">Moraxella pluranimalium</name>
    <dbReference type="NCBI Taxonomy" id="470453"/>
    <lineage>
        <taxon>Bacteria</taxon>
        <taxon>Pseudomonadati</taxon>
        <taxon>Pseudomonadota</taxon>
        <taxon>Gammaproteobacteria</taxon>
        <taxon>Moraxellales</taxon>
        <taxon>Moraxellaceae</taxon>
        <taxon>Moraxella</taxon>
    </lineage>
</organism>
<sequence>MNSLPFVLVNAVINFALILLFLRFMVQLAEIDKTHPFAKTTYRLTQVVDVFARIFPTMGKGRISTAAVVLMLLLYLINLVADAAILGKSLSAVEVFFVATISAIMQFLQALRYLMMASAISSLLMMFLNVNSSIFGVMMQLSEPIVAPFRRFVPNIGMIDLSFLVALFSLLLLEKFIGIISANIWMG</sequence>
<proteinExistence type="predicted"/>
<keyword evidence="1" id="KW-0812">Transmembrane</keyword>
<keyword evidence="1" id="KW-0472">Membrane</keyword>
<comment type="caution">
    <text evidence="2">The sequence shown here is derived from an EMBL/GenBank/DDBJ whole genome shotgun (WGS) entry which is preliminary data.</text>
</comment>
<dbReference type="RefSeq" id="WP_078254674.1">
    <property type="nucleotide sequence ID" value="NZ_MUYU01000022.1"/>
</dbReference>
<reference evidence="2 3" key="1">
    <citation type="submission" date="2017-02" db="EMBL/GenBank/DDBJ databases">
        <title>Draft genome sequence of Moraxella pluranimalium CCUG 54913T type strain.</title>
        <authorList>
            <person name="Salva-Serra F."/>
            <person name="Engstrom-Jakobsson H."/>
            <person name="Thorell K."/>
            <person name="Jaen-Luchoro D."/>
            <person name="Gonzales-Siles L."/>
            <person name="Karlsson R."/>
            <person name="Yazdan S."/>
            <person name="Boulund F."/>
            <person name="Johnning A."/>
            <person name="Engstrand L."/>
            <person name="Kristiansson E."/>
            <person name="Moore E."/>
        </authorList>
    </citation>
    <scope>NUCLEOTIDE SEQUENCE [LARGE SCALE GENOMIC DNA]</scope>
    <source>
        <strain evidence="2 3">CCUG 54913</strain>
    </source>
</reference>
<keyword evidence="3" id="KW-1185">Reference proteome</keyword>
<feature type="transmembrane region" description="Helical" evidence="1">
    <location>
        <begin position="161"/>
        <end position="185"/>
    </location>
</feature>
<dbReference type="GO" id="GO:0016020">
    <property type="term" value="C:membrane"/>
    <property type="evidence" value="ECO:0007669"/>
    <property type="project" value="InterPro"/>
</dbReference>
<feature type="transmembrane region" description="Helical" evidence="1">
    <location>
        <begin position="63"/>
        <end position="86"/>
    </location>
</feature>
<dbReference type="STRING" id="470453.B0680_08495"/>
<dbReference type="OrthoDB" id="9806665at2"/>
<gene>
    <name evidence="2" type="ORF">B0680_08495</name>
</gene>
<evidence type="ECO:0000256" key="1">
    <source>
        <dbReference type="SAM" id="Phobius"/>
    </source>
</evidence>
<evidence type="ECO:0000313" key="3">
    <source>
        <dbReference type="Proteomes" id="UP000189800"/>
    </source>
</evidence>
<feature type="transmembrane region" description="Helical" evidence="1">
    <location>
        <begin position="123"/>
        <end position="141"/>
    </location>
</feature>
<feature type="transmembrane region" description="Helical" evidence="1">
    <location>
        <begin position="92"/>
        <end position="111"/>
    </location>
</feature>
<protein>
    <recommendedName>
        <fullName evidence="4">YggT family protein</fullName>
    </recommendedName>
</protein>
<name>A0A1T0CL38_9GAMM</name>
<evidence type="ECO:0008006" key="4">
    <source>
        <dbReference type="Google" id="ProtNLM"/>
    </source>
</evidence>